<name>A0ABQ4TPN2_9HYPH</name>
<protein>
    <recommendedName>
        <fullName evidence="3">Toprim domain-containing protein</fullName>
    </recommendedName>
</protein>
<reference evidence="1" key="1">
    <citation type="journal article" date="2021" name="Front. Microbiol.">
        <title>Comprehensive Comparative Genomics and Phenotyping of Methylobacterium Species.</title>
        <authorList>
            <person name="Alessa O."/>
            <person name="Ogura Y."/>
            <person name="Fujitani Y."/>
            <person name="Takami H."/>
            <person name="Hayashi T."/>
            <person name="Sahin N."/>
            <person name="Tani A."/>
        </authorList>
    </citation>
    <scope>NUCLEOTIDE SEQUENCE</scope>
    <source>
        <strain evidence="1">DSM 23674</strain>
    </source>
</reference>
<reference evidence="1" key="2">
    <citation type="submission" date="2021-08" db="EMBL/GenBank/DDBJ databases">
        <authorList>
            <person name="Tani A."/>
            <person name="Ola A."/>
            <person name="Ogura Y."/>
            <person name="Katsura K."/>
            <person name="Hayashi T."/>
        </authorList>
    </citation>
    <scope>NUCLEOTIDE SEQUENCE</scope>
    <source>
        <strain evidence="1">DSM 23674</strain>
    </source>
</reference>
<dbReference type="Proteomes" id="UP001055101">
    <property type="component" value="Unassembled WGS sequence"/>
</dbReference>
<keyword evidence="2" id="KW-1185">Reference proteome</keyword>
<gene>
    <name evidence="1" type="ORF">EKPJFOCH_3813</name>
</gene>
<sequence>MLPGIGTLTVLAENDEKGASERACRDVGTTWHRAGRVVDIVRPRVGTDMNDVLREGAATWR</sequence>
<organism evidence="1 2">
    <name type="scientific">Methylobacterium thuringiense</name>
    <dbReference type="NCBI Taxonomy" id="1003091"/>
    <lineage>
        <taxon>Bacteria</taxon>
        <taxon>Pseudomonadati</taxon>
        <taxon>Pseudomonadota</taxon>
        <taxon>Alphaproteobacteria</taxon>
        <taxon>Hyphomicrobiales</taxon>
        <taxon>Methylobacteriaceae</taxon>
        <taxon>Methylobacterium</taxon>
    </lineage>
</organism>
<evidence type="ECO:0000313" key="1">
    <source>
        <dbReference type="EMBL" id="GJE57299.1"/>
    </source>
</evidence>
<comment type="caution">
    <text evidence="1">The sequence shown here is derived from an EMBL/GenBank/DDBJ whole genome shotgun (WGS) entry which is preliminary data.</text>
</comment>
<accession>A0ABQ4TPN2</accession>
<proteinExistence type="predicted"/>
<evidence type="ECO:0008006" key="3">
    <source>
        <dbReference type="Google" id="ProtNLM"/>
    </source>
</evidence>
<dbReference type="EMBL" id="BPRA01000021">
    <property type="protein sequence ID" value="GJE57299.1"/>
    <property type="molecule type" value="Genomic_DNA"/>
</dbReference>
<evidence type="ECO:0000313" key="2">
    <source>
        <dbReference type="Proteomes" id="UP001055101"/>
    </source>
</evidence>